<feature type="domain" description="Methyltransferase FkbM" evidence="1">
    <location>
        <begin position="40"/>
        <end position="184"/>
    </location>
</feature>
<name>A0A4V1KJK1_9HYPH</name>
<dbReference type="PANTHER" id="PTHR36973:SF4">
    <property type="entry name" value="NODULATION PROTEIN"/>
    <property type="match status" value="1"/>
</dbReference>
<dbReference type="InterPro" id="IPR053188">
    <property type="entry name" value="FkbM_Methyltransferase"/>
</dbReference>
<dbReference type="NCBIfam" id="TIGR01444">
    <property type="entry name" value="fkbM_fam"/>
    <property type="match status" value="1"/>
</dbReference>
<dbReference type="RefSeq" id="WP_128776697.1">
    <property type="nucleotide sequence ID" value="NZ_RYFI01000004.1"/>
</dbReference>
<dbReference type="GO" id="GO:0008171">
    <property type="term" value="F:O-methyltransferase activity"/>
    <property type="evidence" value="ECO:0007669"/>
    <property type="project" value="TreeGrafter"/>
</dbReference>
<gene>
    <name evidence="2" type="ORF">EK403_06600</name>
</gene>
<dbReference type="AlphaFoldDB" id="A0A4V1KJK1"/>
<comment type="caution">
    <text evidence="2">The sequence shown here is derived from an EMBL/GenBank/DDBJ whole genome shotgun (WGS) entry which is preliminary data.</text>
</comment>
<dbReference type="EMBL" id="RYFI01000004">
    <property type="protein sequence ID" value="RXF74472.1"/>
    <property type="molecule type" value="Genomic_DNA"/>
</dbReference>
<organism evidence="2 3">
    <name type="scientific">Hansschlegelia zhihuaiae</name>
    <dbReference type="NCBI Taxonomy" id="405005"/>
    <lineage>
        <taxon>Bacteria</taxon>
        <taxon>Pseudomonadati</taxon>
        <taxon>Pseudomonadota</taxon>
        <taxon>Alphaproteobacteria</taxon>
        <taxon>Hyphomicrobiales</taxon>
        <taxon>Methylopilaceae</taxon>
        <taxon>Hansschlegelia</taxon>
    </lineage>
</organism>
<dbReference type="Pfam" id="PF05050">
    <property type="entry name" value="Methyltransf_21"/>
    <property type="match status" value="1"/>
</dbReference>
<dbReference type="OrthoDB" id="292760at2"/>
<dbReference type="InterPro" id="IPR029063">
    <property type="entry name" value="SAM-dependent_MTases_sf"/>
</dbReference>
<dbReference type="Proteomes" id="UP000289708">
    <property type="component" value="Unassembled WGS sequence"/>
</dbReference>
<dbReference type="GO" id="GO:0032259">
    <property type="term" value="P:methylation"/>
    <property type="evidence" value="ECO:0007669"/>
    <property type="project" value="UniProtKB-KW"/>
</dbReference>
<keyword evidence="3" id="KW-1185">Reference proteome</keyword>
<proteinExistence type="predicted"/>
<evidence type="ECO:0000313" key="2">
    <source>
        <dbReference type="EMBL" id="RXF74472.1"/>
    </source>
</evidence>
<reference evidence="2 3" key="1">
    <citation type="submission" date="2018-12" db="EMBL/GenBank/DDBJ databases">
        <title>bacterium Hansschlegelia zhihuaiae S113.</title>
        <authorList>
            <person name="He J."/>
        </authorList>
    </citation>
    <scope>NUCLEOTIDE SEQUENCE [LARGE SCALE GENOMIC DNA]</scope>
    <source>
        <strain evidence="2 3">S 113</strain>
    </source>
</reference>
<dbReference type="SUPFAM" id="SSF53335">
    <property type="entry name" value="S-adenosyl-L-methionine-dependent methyltransferases"/>
    <property type="match status" value="1"/>
</dbReference>
<evidence type="ECO:0000259" key="1">
    <source>
        <dbReference type="Pfam" id="PF05050"/>
    </source>
</evidence>
<evidence type="ECO:0000313" key="3">
    <source>
        <dbReference type="Proteomes" id="UP000289708"/>
    </source>
</evidence>
<dbReference type="PANTHER" id="PTHR36973">
    <property type="entry name" value="SLL1456 PROTEIN-RELATED"/>
    <property type="match status" value="1"/>
</dbReference>
<keyword evidence="2" id="KW-0808">Transferase</keyword>
<accession>A0A4V1KJK1</accession>
<dbReference type="Gene3D" id="3.40.50.150">
    <property type="entry name" value="Vaccinia Virus protein VP39"/>
    <property type="match status" value="1"/>
</dbReference>
<sequence>MTLGNVDEFLRFFSHCEALGFQPALVVDVGVGEGTPGLMSRFPKAHFLLVEPLEEYYPTVSKLAREYDATFLNCALGSTERLGEISIGAPLETSSTSGARSPHKETRPVEIRRLDDLKKWEVESRPIFGRISVQGAEQDVLNGGRHFLEHADLIVIECSCFRFRGERQPILHEMIEHMNGAGYSVLSMFNLQYRPYDMAMASVDVAFARRKGSLMAGKK</sequence>
<protein>
    <submittedName>
        <fullName evidence="2">FkbM family methyltransferase</fullName>
    </submittedName>
</protein>
<dbReference type="InterPro" id="IPR006342">
    <property type="entry name" value="FkbM_mtfrase"/>
</dbReference>
<keyword evidence="2" id="KW-0489">Methyltransferase</keyword>